<dbReference type="EMBL" id="KI535697">
    <property type="protein sequence ID" value="ESR64749.1"/>
    <property type="molecule type" value="Genomic_DNA"/>
</dbReference>
<gene>
    <name evidence="2" type="ORF">CICLE_v10010031mg</name>
</gene>
<dbReference type="Gramene" id="ESR64749">
    <property type="protein sequence ID" value="ESR64749"/>
    <property type="gene ID" value="CICLE_v10010031mg"/>
</dbReference>
<keyword evidence="1" id="KW-0812">Transmembrane</keyword>
<protein>
    <submittedName>
        <fullName evidence="2">Uncharacterized protein</fullName>
    </submittedName>
</protein>
<evidence type="ECO:0000256" key="1">
    <source>
        <dbReference type="SAM" id="Phobius"/>
    </source>
</evidence>
<organism evidence="2 3">
    <name type="scientific">Citrus clementina</name>
    <name type="common">Clementine</name>
    <name type="synonym">Citrus deliciosa x Citrus sinensis</name>
    <dbReference type="NCBI Taxonomy" id="85681"/>
    <lineage>
        <taxon>Eukaryota</taxon>
        <taxon>Viridiplantae</taxon>
        <taxon>Streptophyta</taxon>
        <taxon>Embryophyta</taxon>
        <taxon>Tracheophyta</taxon>
        <taxon>Spermatophyta</taxon>
        <taxon>Magnoliopsida</taxon>
        <taxon>eudicotyledons</taxon>
        <taxon>Gunneridae</taxon>
        <taxon>Pentapetalae</taxon>
        <taxon>rosids</taxon>
        <taxon>malvids</taxon>
        <taxon>Sapindales</taxon>
        <taxon>Rutaceae</taxon>
        <taxon>Aurantioideae</taxon>
        <taxon>Citrus</taxon>
    </lineage>
</organism>
<dbReference type="AlphaFoldDB" id="V4WE12"/>
<keyword evidence="3" id="KW-1185">Reference proteome</keyword>
<feature type="transmembrane region" description="Helical" evidence="1">
    <location>
        <begin position="74"/>
        <end position="91"/>
    </location>
</feature>
<dbReference type="KEGG" id="cic:CICLE_v10010031mg"/>
<proteinExistence type="predicted"/>
<name>V4WE12_CITCL</name>
<evidence type="ECO:0000313" key="2">
    <source>
        <dbReference type="EMBL" id="ESR64749.1"/>
    </source>
</evidence>
<dbReference type="Proteomes" id="UP000030687">
    <property type="component" value="Unassembled WGS sequence"/>
</dbReference>
<keyword evidence="1" id="KW-0472">Membrane</keyword>
<reference evidence="2 3" key="1">
    <citation type="submission" date="2013-10" db="EMBL/GenBank/DDBJ databases">
        <authorList>
            <consortium name="International Citrus Genome Consortium"/>
            <person name="Jenkins J."/>
            <person name="Schmutz J."/>
            <person name="Prochnik S."/>
            <person name="Rokhsar D."/>
            <person name="Gmitter F."/>
            <person name="Ollitrault P."/>
            <person name="Machado M."/>
            <person name="Talon M."/>
            <person name="Wincker P."/>
            <person name="Jaillon O."/>
            <person name="Morgante M."/>
        </authorList>
    </citation>
    <scope>NUCLEOTIDE SEQUENCE</scope>
    <source>
        <strain evidence="3">cv. Clemenules</strain>
    </source>
</reference>
<sequence length="93" mass="11143">MHQSLTLSYTKPRMDKPTHPNLNFIYRWLILPICHYRSFHFSLASQPASQPTHLLALLSLFFFYFEMTFFFRNNSLIFCNFMVALLIITVLDY</sequence>
<keyword evidence="1" id="KW-1133">Transmembrane helix</keyword>
<evidence type="ECO:0000313" key="3">
    <source>
        <dbReference type="Proteomes" id="UP000030687"/>
    </source>
</evidence>
<accession>V4WE12</accession>
<dbReference type="InParanoid" id="V4WE12"/>